<reference evidence="2 3" key="1">
    <citation type="submission" date="2019-08" db="EMBL/GenBank/DDBJ databases">
        <title>Lentzea from Indian Himalayas.</title>
        <authorList>
            <person name="Mandal S."/>
            <person name="Mallick Gupta A."/>
            <person name="Maiti P.K."/>
            <person name="Sarkar J."/>
            <person name="Mandal S."/>
        </authorList>
    </citation>
    <scope>NUCLEOTIDE SEQUENCE [LARGE SCALE GENOMIC DNA]</scope>
    <source>
        <strain evidence="2 3">PSKA42</strain>
    </source>
</reference>
<evidence type="ECO:0000259" key="1">
    <source>
        <dbReference type="Pfam" id="PF13020"/>
    </source>
</evidence>
<sequence length="317" mass="34721">MRQCTNSRISTKSQQWVAASTSETSKHCWGISVAVPPDRILRAAVRWLELLPHSSAARCRALFATHAGYSDITPTQYELAYTWLRETGLLTDQERSRPAELRVFSAAINSGSAGWFANADFLIRDPSELPADALRAADLLGLSEVEAYGEITAVWGKVDLEHRQRVGSAGELALVKLLAENVQAEIDHVAAVSDGYGYDIAVRRELLALHLEVKSTLRRGRLSVHLSRHEFNTMRKDVGWHLVAVRLTGELAPAAIATVPSNWISAHAPVDRTSSGRWESCRLEVPPEVLEPGIPALADARSADCHALLTGAVRWPG</sequence>
<accession>A0ABX1FKG3</accession>
<organism evidence="2 3">
    <name type="scientific">Lentzea indica</name>
    <dbReference type="NCBI Taxonomy" id="2604800"/>
    <lineage>
        <taxon>Bacteria</taxon>
        <taxon>Bacillati</taxon>
        <taxon>Actinomycetota</taxon>
        <taxon>Actinomycetes</taxon>
        <taxon>Pseudonocardiales</taxon>
        <taxon>Pseudonocardiaceae</taxon>
        <taxon>Lentzea</taxon>
    </lineage>
</organism>
<dbReference type="Proteomes" id="UP001515943">
    <property type="component" value="Unassembled WGS sequence"/>
</dbReference>
<keyword evidence="3" id="KW-1185">Reference proteome</keyword>
<dbReference type="Pfam" id="PF13020">
    <property type="entry name" value="NOV_C"/>
    <property type="match status" value="1"/>
</dbReference>
<gene>
    <name evidence="2" type="ORF">FXN61_20590</name>
</gene>
<name>A0ABX1FKG3_9PSEU</name>
<comment type="caution">
    <text evidence="2">The sequence shown here is derived from an EMBL/GenBank/DDBJ whole genome shotgun (WGS) entry which is preliminary data.</text>
</comment>
<feature type="domain" description="Protein NO VEIN C-terminal" evidence="1">
    <location>
        <begin position="171"/>
        <end position="243"/>
    </location>
</feature>
<dbReference type="InterPro" id="IPR024975">
    <property type="entry name" value="NOV_C"/>
</dbReference>
<evidence type="ECO:0000313" key="2">
    <source>
        <dbReference type="EMBL" id="NKE59077.1"/>
    </source>
</evidence>
<proteinExistence type="predicted"/>
<protein>
    <submittedName>
        <fullName evidence="2">DUF3883 domain-containing protein</fullName>
    </submittedName>
</protein>
<evidence type="ECO:0000313" key="3">
    <source>
        <dbReference type="Proteomes" id="UP001515943"/>
    </source>
</evidence>
<dbReference type="EMBL" id="VSRL01000072">
    <property type="protein sequence ID" value="NKE59077.1"/>
    <property type="molecule type" value="Genomic_DNA"/>
</dbReference>